<dbReference type="GO" id="GO:0008299">
    <property type="term" value="P:isoprenoid biosynthetic process"/>
    <property type="evidence" value="ECO:0007669"/>
    <property type="project" value="InterPro"/>
</dbReference>
<evidence type="ECO:0000256" key="2">
    <source>
        <dbReference type="ARBA" id="ARBA00006706"/>
    </source>
</evidence>
<keyword evidence="3 6" id="KW-0808">Transferase</keyword>
<dbReference type="Pfam" id="PF00348">
    <property type="entry name" value="polyprenyl_synt"/>
    <property type="match status" value="1"/>
</dbReference>
<protein>
    <submittedName>
        <fullName evidence="7">Geranylgeranyl diphosphate synthase, type II</fullName>
    </submittedName>
</protein>
<dbReference type="SFLD" id="SFLDS00005">
    <property type="entry name" value="Isoprenoid_Synthase_Type_I"/>
    <property type="match status" value="1"/>
</dbReference>
<dbReference type="OrthoDB" id="4497239at2"/>
<dbReference type="PANTHER" id="PTHR12001:SF85">
    <property type="entry name" value="SHORT CHAIN ISOPRENYL DIPHOSPHATE SYNTHASE"/>
    <property type="match status" value="1"/>
</dbReference>
<dbReference type="Gene3D" id="1.10.600.10">
    <property type="entry name" value="Farnesyl Diphosphate Synthase"/>
    <property type="match status" value="1"/>
</dbReference>
<evidence type="ECO:0000256" key="1">
    <source>
        <dbReference type="ARBA" id="ARBA00001946"/>
    </source>
</evidence>
<dbReference type="RefSeq" id="WP_083362359.1">
    <property type="nucleotide sequence ID" value="NZ_LT629742.1"/>
</dbReference>
<dbReference type="AlphaFoldDB" id="A0A1H1LPA2"/>
<proteinExistence type="inferred from homology"/>
<organism evidence="7 8">
    <name type="scientific">Microterricola viridarii</name>
    <dbReference type="NCBI Taxonomy" id="412690"/>
    <lineage>
        <taxon>Bacteria</taxon>
        <taxon>Bacillati</taxon>
        <taxon>Actinomycetota</taxon>
        <taxon>Actinomycetes</taxon>
        <taxon>Micrococcales</taxon>
        <taxon>Microbacteriaceae</taxon>
        <taxon>Microterricola</taxon>
    </lineage>
</organism>
<name>A0A1H1LPA2_9MICO</name>
<dbReference type="SUPFAM" id="SSF48576">
    <property type="entry name" value="Terpenoid synthases"/>
    <property type="match status" value="1"/>
</dbReference>
<keyword evidence="4" id="KW-0479">Metal-binding</keyword>
<dbReference type="Proteomes" id="UP000181956">
    <property type="component" value="Chromosome I"/>
</dbReference>
<evidence type="ECO:0000256" key="4">
    <source>
        <dbReference type="ARBA" id="ARBA00022723"/>
    </source>
</evidence>
<dbReference type="GO" id="GO:0046872">
    <property type="term" value="F:metal ion binding"/>
    <property type="evidence" value="ECO:0007669"/>
    <property type="project" value="UniProtKB-KW"/>
</dbReference>
<dbReference type="PANTHER" id="PTHR12001">
    <property type="entry name" value="GERANYLGERANYL PYROPHOSPHATE SYNTHASE"/>
    <property type="match status" value="1"/>
</dbReference>
<dbReference type="InterPro" id="IPR000092">
    <property type="entry name" value="Polyprenyl_synt"/>
</dbReference>
<keyword evidence="5" id="KW-0460">Magnesium</keyword>
<dbReference type="STRING" id="412690.SAMN04489834_0173"/>
<comment type="similarity">
    <text evidence="2 6">Belongs to the FPP/GGPP synthase family.</text>
</comment>
<evidence type="ECO:0000256" key="5">
    <source>
        <dbReference type="ARBA" id="ARBA00022842"/>
    </source>
</evidence>
<evidence type="ECO:0000313" key="8">
    <source>
        <dbReference type="Proteomes" id="UP000181956"/>
    </source>
</evidence>
<dbReference type="EMBL" id="LT629742">
    <property type="protein sequence ID" value="SDR76388.1"/>
    <property type="molecule type" value="Genomic_DNA"/>
</dbReference>
<evidence type="ECO:0000313" key="7">
    <source>
        <dbReference type="EMBL" id="SDR76388.1"/>
    </source>
</evidence>
<dbReference type="InterPro" id="IPR008949">
    <property type="entry name" value="Isoprenoid_synthase_dom_sf"/>
</dbReference>
<dbReference type="GO" id="GO:0004659">
    <property type="term" value="F:prenyltransferase activity"/>
    <property type="evidence" value="ECO:0007669"/>
    <property type="project" value="InterPro"/>
</dbReference>
<dbReference type="PROSITE" id="PS00723">
    <property type="entry name" value="POLYPRENYL_SYNTHASE_1"/>
    <property type="match status" value="1"/>
</dbReference>
<dbReference type="PROSITE" id="PS00444">
    <property type="entry name" value="POLYPRENYL_SYNTHASE_2"/>
    <property type="match status" value="1"/>
</dbReference>
<accession>A0A1H1LPA2</accession>
<comment type="cofactor">
    <cofactor evidence="1">
        <name>Mg(2+)</name>
        <dbReference type="ChEBI" id="CHEBI:18420"/>
    </cofactor>
</comment>
<sequence length="357" mass="37401">MTIVMSRFVTAEDAARIEGVLAGHWQKRRAAAEAFGEDYSRLWAAIERSAHGGKLLRPALVLCAYEELSVDAAPLRGAAVELAAAFELLHTAFLLHDDVIDNDFVRRGQSNLAGERFDEGVAAGLGAANAARWAQASAILAGDLLIHDAQSMVARLAVPEPVRLGLLDLLDAAVFASAAGELSDVGLSAGAVSPEVPAVLDMTRWKTAPYSFAAPLRAGAVLAGAPAELGLLLEQFGGLIGTAFQLRDDVLGVFGDEQLTGKSTIGDAREGKMTAMMAFARTTASWAELRLLIGPGGPGDIDRVRVLLVDSGALGYAERLIADLVAEALALLEQPLVPAGLRAELAELAHRAAVRVS</sequence>
<dbReference type="InterPro" id="IPR033749">
    <property type="entry name" value="Polyprenyl_synt_CS"/>
</dbReference>
<evidence type="ECO:0000256" key="3">
    <source>
        <dbReference type="ARBA" id="ARBA00022679"/>
    </source>
</evidence>
<gene>
    <name evidence="7" type="ORF">SAMN04489834_0173</name>
</gene>
<keyword evidence="8" id="KW-1185">Reference proteome</keyword>
<reference evidence="8" key="1">
    <citation type="submission" date="2016-10" db="EMBL/GenBank/DDBJ databases">
        <authorList>
            <person name="Varghese N."/>
            <person name="Submissions S."/>
        </authorList>
    </citation>
    <scope>NUCLEOTIDE SEQUENCE [LARGE SCALE GENOMIC DNA]</scope>
    <source>
        <strain evidence="8">DSM 21772</strain>
    </source>
</reference>
<evidence type="ECO:0000256" key="6">
    <source>
        <dbReference type="RuleBase" id="RU004466"/>
    </source>
</evidence>